<organism evidence="1 2">
    <name type="scientific">Spiromyces aspiralis</name>
    <dbReference type="NCBI Taxonomy" id="68401"/>
    <lineage>
        <taxon>Eukaryota</taxon>
        <taxon>Fungi</taxon>
        <taxon>Fungi incertae sedis</taxon>
        <taxon>Zoopagomycota</taxon>
        <taxon>Kickxellomycotina</taxon>
        <taxon>Kickxellomycetes</taxon>
        <taxon>Kickxellales</taxon>
        <taxon>Kickxellaceae</taxon>
        <taxon>Spiromyces</taxon>
    </lineage>
</organism>
<gene>
    <name evidence="1" type="ORF">EV182_007926</name>
</gene>
<protein>
    <submittedName>
        <fullName evidence="1">Uncharacterized protein</fullName>
    </submittedName>
</protein>
<feature type="non-terminal residue" evidence="1">
    <location>
        <position position="255"/>
    </location>
</feature>
<accession>A0ACC1H737</accession>
<comment type="caution">
    <text evidence="1">The sequence shown here is derived from an EMBL/GenBank/DDBJ whole genome shotgun (WGS) entry which is preliminary data.</text>
</comment>
<proteinExistence type="predicted"/>
<evidence type="ECO:0000313" key="1">
    <source>
        <dbReference type="EMBL" id="KAJ1670915.1"/>
    </source>
</evidence>
<dbReference type="Proteomes" id="UP001145114">
    <property type="component" value="Unassembled WGS sequence"/>
</dbReference>
<dbReference type="EMBL" id="JAMZIH010009011">
    <property type="protein sequence ID" value="KAJ1670915.1"/>
    <property type="molecule type" value="Genomic_DNA"/>
</dbReference>
<sequence>FDLHEQLAIKHDGARRWQYRKVDTYIVQLNMNGAINPHSKIADQEPLDWVRRELVEGIDQMGATDNTAQVSPLEFTESIFFEAQSRGVELKLGTVVDVVASTDSPHCSGEPVRRKYTIHLKDGELLFADKVVVACGAWSGAVQQWRVLKQRHDFSPPAIPILGLRAHSIVLRPRRQDLPPHCLFVEVSGTPYGGEDAIEVYPRTNGTVYICGEALEPEDTPPEDPRNSIVKPGACEQLLNIVFQMSDDIKGAEVL</sequence>
<evidence type="ECO:0000313" key="2">
    <source>
        <dbReference type="Proteomes" id="UP001145114"/>
    </source>
</evidence>
<name>A0ACC1H737_9FUNG</name>
<reference evidence="1" key="1">
    <citation type="submission" date="2022-06" db="EMBL/GenBank/DDBJ databases">
        <title>Phylogenomic reconstructions and comparative analyses of Kickxellomycotina fungi.</title>
        <authorList>
            <person name="Reynolds N.K."/>
            <person name="Stajich J.E."/>
            <person name="Barry K."/>
            <person name="Grigoriev I.V."/>
            <person name="Crous P."/>
            <person name="Smith M.E."/>
        </authorList>
    </citation>
    <scope>NUCLEOTIDE SEQUENCE</scope>
    <source>
        <strain evidence="1">RSA 2271</strain>
    </source>
</reference>
<keyword evidence="2" id="KW-1185">Reference proteome</keyword>
<feature type="non-terminal residue" evidence="1">
    <location>
        <position position="1"/>
    </location>
</feature>